<evidence type="ECO:0000313" key="1">
    <source>
        <dbReference type="EMBL" id="KAF2259683.1"/>
    </source>
</evidence>
<comment type="caution">
    <text evidence="1">The sequence shown here is derived from an EMBL/GenBank/DDBJ whole genome shotgun (WGS) entry which is preliminary data.</text>
</comment>
<keyword evidence="2" id="KW-1185">Reference proteome</keyword>
<organism evidence="1 2">
    <name type="scientific">Lojkania enalia</name>
    <dbReference type="NCBI Taxonomy" id="147567"/>
    <lineage>
        <taxon>Eukaryota</taxon>
        <taxon>Fungi</taxon>
        <taxon>Dikarya</taxon>
        <taxon>Ascomycota</taxon>
        <taxon>Pezizomycotina</taxon>
        <taxon>Dothideomycetes</taxon>
        <taxon>Pleosporomycetidae</taxon>
        <taxon>Pleosporales</taxon>
        <taxon>Pleosporales incertae sedis</taxon>
        <taxon>Lojkania</taxon>
    </lineage>
</organism>
<proteinExistence type="predicted"/>
<dbReference type="AlphaFoldDB" id="A0A9P4K2L5"/>
<protein>
    <submittedName>
        <fullName evidence="1">Uncharacterized protein</fullName>
    </submittedName>
</protein>
<dbReference type="Proteomes" id="UP000800093">
    <property type="component" value="Unassembled WGS sequence"/>
</dbReference>
<gene>
    <name evidence="1" type="ORF">CC78DRAFT_54091</name>
</gene>
<reference evidence="2" key="1">
    <citation type="journal article" date="2020" name="Stud. Mycol.">
        <title>101 Dothideomycetes genomes: A test case for predicting lifestyles and emergence of pathogens.</title>
        <authorList>
            <person name="Haridas S."/>
            <person name="Albert R."/>
            <person name="Binder M."/>
            <person name="Bloem J."/>
            <person name="LaButti K."/>
            <person name="Salamov A."/>
            <person name="Andreopoulos B."/>
            <person name="Baker S."/>
            <person name="Barry K."/>
            <person name="Bills G."/>
            <person name="Bluhm B."/>
            <person name="Cannon C."/>
            <person name="Castanera R."/>
            <person name="Culley D."/>
            <person name="Daum C."/>
            <person name="Ezra D."/>
            <person name="Gonzalez J."/>
            <person name="Henrissat B."/>
            <person name="Kuo A."/>
            <person name="Liang C."/>
            <person name="Lipzen A."/>
            <person name="Lutzoni F."/>
            <person name="Magnuson J."/>
            <person name="Mondo S."/>
            <person name="Nolan M."/>
            <person name="Ohm R."/>
            <person name="Pangilinan J."/>
            <person name="Park H.-J."/>
            <person name="Ramirez L."/>
            <person name="Alfaro M."/>
            <person name="Sun H."/>
            <person name="Tritt A."/>
            <person name="Yoshinaga Y."/>
            <person name="Zwiers L.-H."/>
            <person name="Turgeon B."/>
            <person name="Goodwin S."/>
            <person name="Spatafora J."/>
            <person name="Crous P."/>
            <person name="Grigoriev I."/>
        </authorList>
    </citation>
    <scope>NUCLEOTIDE SEQUENCE [LARGE SCALE GENOMIC DNA]</scope>
    <source>
        <strain evidence="2">CBS 304.66</strain>
    </source>
</reference>
<name>A0A9P4K2L5_9PLEO</name>
<dbReference type="OrthoDB" id="47007at2759"/>
<sequence>MGIPVRFLPVVHNKLVARITKCETTPDGSDSYGRLKYGRLVVDAPVFETFPHNPEGEWNYHDVPVEIRFPENDKRKRSIGSLFGDLPDNKPQFPYYALFLDPENAIILKSRLGVPNDQPGVVLANEGLGPKASVMKALENPERIGVACFNAASRRVEIKNPIFGDQSGGCVSEKDLKMRVTIF</sequence>
<evidence type="ECO:0000313" key="2">
    <source>
        <dbReference type="Proteomes" id="UP000800093"/>
    </source>
</evidence>
<accession>A0A9P4K2L5</accession>
<dbReference type="EMBL" id="ML986702">
    <property type="protein sequence ID" value="KAF2259683.1"/>
    <property type="molecule type" value="Genomic_DNA"/>
</dbReference>